<dbReference type="Gene3D" id="1.10.1330.10">
    <property type="entry name" value="Dockerin domain"/>
    <property type="match status" value="1"/>
</dbReference>
<evidence type="ECO:0000256" key="2">
    <source>
        <dbReference type="ARBA" id="ARBA00022490"/>
    </source>
</evidence>
<dbReference type="PANTHER" id="PTHR14695:SF4">
    <property type="entry name" value="PROTEIN NESSUN DORMA"/>
    <property type="match status" value="1"/>
</dbReference>
<organism evidence="6 7">
    <name type="scientific">Candidatus Brevifilum fermentans</name>
    <dbReference type="NCBI Taxonomy" id="1986204"/>
    <lineage>
        <taxon>Bacteria</taxon>
        <taxon>Bacillati</taxon>
        <taxon>Chloroflexota</taxon>
        <taxon>Anaerolineae</taxon>
        <taxon>Anaerolineales</taxon>
        <taxon>Anaerolineaceae</taxon>
        <taxon>Candidatus Brevifilum</taxon>
    </lineage>
</organism>
<feature type="chain" id="PRO_5013119812" description="Right handed beta helix domain-containing protein" evidence="4">
    <location>
        <begin position="32"/>
        <end position="1587"/>
    </location>
</feature>
<feature type="signal peptide" evidence="4">
    <location>
        <begin position="1"/>
        <end position="31"/>
    </location>
</feature>
<feature type="domain" description="Right handed beta helix" evidence="5">
    <location>
        <begin position="710"/>
        <end position="843"/>
    </location>
</feature>
<dbReference type="OrthoDB" id="5379261at2"/>
<dbReference type="PANTHER" id="PTHR14695">
    <property type="entry name" value="SHC SH2-DOMAIN BINDING PROTEIN 1-RELATED"/>
    <property type="match status" value="1"/>
</dbReference>
<dbReference type="GO" id="GO:0004553">
    <property type="term" value="F:hydrolase activity, hydrolyzing O-glycosyl compounds"/>
    <property type="evidence" value="ECO:0007669"/>
    <property type="project" value="InterPro"/>
</dbReference>
<dbReference type="InterPro" id="IPR011050">
    <property type="entry name" value="Pectin_lyase_fold/virulence"/>
</dbReference>
<dbReference type="RefSeq" id="WP_087862492.1">
    <property type="nucleotide sequence ID" value="NZ_LT859958.1"/>
</dbReference>
<dbReference type="InterPro" id="IPR036439">
    <property type="entry name" value="Dockerin_dom_sf"/>
</dbReference>
<feature type="domain" description="Right handed beta helix" evidence="5">
    <location>
        <begin position="457"/>
        <end position="622"/>
    </location>
</feature>
<keyword evidence="2" id="KW-0963">Cytoplasm</keyword>
<dbReference type="GO" id="GO:0005819">
    <property type="term" value="C:spindle"/>
    <property type="evidence" value="ECO:0007669"/>
    <property type="project" value="UniProtKB-SubCell"/>
</dbReference>
<accession>A0A1Y6K518</accession>
<dbReference type="InterPro" id="IPR045140">
    <property type="entry name" value="SHCBP1-like"/>
</dbReference>
<dbReference type="GO" id="GO:0000272">
    <property type="term" value="P:polysaccharide catabolic process"/>
    <property type="evidence" value="ECO:0007669"/>
    <property type="project" value="InterPro"/>
</dbReference>
<dbReference type="SUPFAM" id="SSF63446">
    <property type="entry name" value="Type I dockerin domain"/>
    <property type="match status" value="1"/>
</dbReference>
<dbReference type="InterPro" id="IPR039448">
    <property type="entry name" value="Beta_helix"/>
</dbReference>
<dbReference type="SMART" id="SM00710">
    <property type="entry name" value="PbH1"/>
    <property type="match status" value="15"/>
</dbReference>
<dbReference type="Gene3D" id="2.160.20.10">
    <property type="entry name" value="Single-stranded right-handed beta-helix, Pectin lyase-like"/>
    <property type="match status" value="3"/>
</dbReference>
<dbReference type="Pfam" id="PF13229">
    <property type="entry name" value="Beta_helix"/>
    <property type="match status" value="2"/>
</dbReference>
<evidence type="ECO:0000256" key="4">
    <source>
        <dbReference type="SAM" id="SignalP"/>
    </source>
</evidence>
<dbReference type="InterPro" id="IPR002105">
    <property type="entry name" value="Dockerin_1_rpt"/>
</dbReference>
<protein>
    <recommendedName>
        <fullName evidence="5">Right handed beta helix domain-containing protein</fullName>
    </recommendedName>
</protein>
<gene>
    <name evidence="6" type="ORF">CFX1CAM_1601</name>
</gene>
<evidence type="ECO:0000256" key="1">
    <source>
        <dbReference type="ARBA" id="ARBA00004186"/>
    </source>
</evidence>
<proteinExistence type="predicted"/>
<dbReference type="Proteomes" id="UP000195514">
    <property type="component" value="Chromosome I"/>
</dbReference>
<evidence type="ECO:0000259" key="5">
    <source>
        <dbReference type="Pfam" id="PF13229"/>
    </source>
</evidence>
<comment type="subcellular location">
    <subcellularLocation>
        <location evidence="1">Cytoplasm</location>
        <location evidence="1">Cytoskeleton</location>
        <location evidence="1">Spindle</location>
    </subcellularLocation>
</comment>
<evidence type="ECO:0000256" key="3">
    <source>
        <dbReference type="ARBA" id="ARBA00023212"/>
    </source>
</evidence>
<sequence length="1587" mass="169201">MQTRKILFKTLGALIAVAVLLALLPGSHVQADPSTITVCASGCDYTTIQAAIDAANAGDTIAVGEGSYIITSSINVNKSLTIEGAGPDKTEVRFQNISDYGYVFFVTAASDVTLSDMTVGATNYLDRKGYFIGGPDGGFITTQNLVIDNITFDGGRSAIMISGEGQVVKNSHFTGEWLRASIRVTATDFLITNNLFECLHYQFGPVEIEGGNQTAGEISHNIMRNGAIPGYFKTNGNVFTLEFYGGTGTGNLVIKNNVFDGITNDPGVPNDSGKYVRKLAIYFEGNNFDGSKIFIQDNDFFGYNVTAVYAPGPTTITGNEFSDNLTHVWLYNAGTGIPAGAIESIFASNTFDKATFFDGGSRIYSSIQAAIAAAADGDTIEVAAGTYVETAQIVIDKNLTIIGENKATTTIKPAQSTGSGGDARGWFLVQSGKEFNLSNVTLDGDGKEIYQAIRSHGTGTIENNIIQNIIYPGYQGVGVVAMGGNMIIRANKLENIGRIGIMAFGSGVTDAQITGNTYTGKGEGDHLDYGIEIGGGAKATITGNTISNCLGVASGTWGSAAILVTDHYGPKSTATIIDNDLTDNEFGISIGYSGTDTSIVAIATGNKFTRNLFPISARNTTNIDMAAAFAENTFDKAVMIQGDTVIYSSIQSAINWANAGDTILVGPGTYEEALLLNKKGITVQGADPDNPPVIKGELTIDHTGATTIRGIDFEVQNILHDSIYIKKGNGITIEDCKFDGGGRETITGRRGIQAASDVSNVTVERCTFTNGYDISIQGNMSDLTVKNSTFTDVKSGINQQGGGGLVVEDCYFKNKPFNDGNSYGVRYTAVGGKSLSITRSTFEIDLEGAPDPGSGKYHGSIILRGSNADTTSVKDNTILGGVWNASTAATLNASPNWWGSPCGPSRVHGTATYAPWYADEAMTILRSENVSGEYTFPSGTSHEEINAVVACAAPGSTLIFDGTYEASIWVHEDREDLTFLLKDGTVLQGYEEKGYLFYVDADYITIMGESYGGAKLVPINNWHAVNVGCGYPQGGVTNFILDGLEIDGAYLGKGKAGIGVYLCSINKDVQILNNYIHDLYWDDTELNYAIDNASGSFSGVFDVQGNLFKNTGGIMDEIGDGINAKFNSWGEYTVIEDMVDAGGFGPVAFEPWTHVELFVEYLGGTPWVDRVVSNNDMEVTYAVKADMVEIVGAEFLLPIPDDLEIVEFEAKGTFDWELIEKVAGGIFYVGAHLDMGGEISDPIENEGIVLFTVTLKTDKPGKYTLKVDETTAEFAMRPVDNGVPGGPSTWVYLDEAHPATLNAFELPTIAIVPVPGQDYVVTLPIEFNITVDNSDGGDFENLGLVFTLPPGAVLEYTDDGGLTWKPVVSTFDPGDLAAGGIAFDPELVLFRVTFIEAGDNTIYVALNDYDPTPPFELANTQYTFPTSGVSVIGTFWMQGRTYRGDIPVTVEPYPETKTINRISNNLVIVNVNGGMYLVTTLQERYLNVHAELGKTINVNNGNYLIPTLELKGGNAYWKKGDGTLDNVIDISDAGLVGGAYGGAGSTEPTGENNPDVNFDGKVNILDLALVGGNFGLTSETAYAGWTP</sequence>
<dbReference type="InterPro" id="IPR006626">
    <property type="entry name" value="PbH1"/>
</dbReference>
<dbReference type="InterPro" id="IPR012334">
    <property type="entry name" value="Pectin_lyas_fold"/>
</dbReference>
<keyword evidence="7" id="KW-1185">Reference proteome</keyword>
<keyword evidence="4" id="KW-0732">Signal</keyword>
<reference evidence="7" key="1">
    <citation type="submission" date="2017-05" db="EMBL/GenBank/DDBJ databases">
        <authorList>
            <person name="Kirkegaard R."/>
            <person name="Mcilroy J S."/>
        </authorList>
    </citation>
    <scope>NUCLEOTIDE SEQUENCE [LARGE SCALE GENOMIC DNA]</scope>
</reference>
<keyword evidence="3" id="KW-0206">Cytoskeleton</keyword>
<dbReference type="KEGG" id="abat:CFX1CAM_1601"/>
<dbReference type="Pfam" id="PF00404">
    <property type="entry name" value="Dockerin_1"/>
    <property type="match status" value="1"/>
</dbReference>
<dbReference type="SUPFAM" id="SSF51126">
    <property type="entry name" value="Pectin lyase-like"/>
    <property type="match status" value="4"/>
</dbReference>
<dbReference type="EMBL" id="LT859958">
    <property type="protein sequence ID" value="SMX54666.1"/>
    <property type="molecule type" value="Genomic_DNA"/>
</dbReference>
<name>A0A1Y6K518_9CHLR</name>
<evidence type="ECO:0000313" key="6">
    <source>
        <dbReference type="EMBL" id="SMX54666.1"/>
    </source>
</evidence>
<evidence type="ECO:0000313" key="7">
    <source>
        <dbReference type="Proteomes" id="UP000195514"/>
    </source>
</evidence>